<protein>
    <submittedName>
        <fullName evidence="2">Uncharacterized protein</fullName>
    </submittedName>
</protein>
<evidence type="ECO:0000313" key="3">
    <source>
        <dbReference type="Proteomes" id="UP000540568"/>
    </source>
</evidence>
<evidence type="ECO:0000256" key="1">
    <source>
        <dbReference type="SAM" id="Phobius"/>
    </source>
</evidence>
<dbReference type="AlphaFoldDB" id="A0A7W3PD89"/>
<gene>
    <name evidence="2" type="ORF">FHX71_001239</name>
</gene>
<dbReference type="EMBL" id="JACGWV010000001">
    <property type="protein sequence ID" value="MBA8807297.1"/>
    <property type="molecule type" value="Genomic_DNA"/>
</dbReference>
<organism evidence="2 3">
    <name type="scientific">Promicromonospora sukumoe</name>
    <dbReference type="NCBI Taxonomy" id="88382"/>
    <lineage>
        <taxon>Bacteria</taxon>
        <taxon>Bacillati</taxon>
        <taxon>Actinomycetota</taxon>
        <taxon>Actinomycetes</taxon>
        <taxon>Micrococcales</taxon>
        <taxon>Promicromonosporaceae</taxon>
        <taxon>Promicromonospora</taxon>
    </lineage>
</organism>
<sequence length="197" mass="20871">MRLYAAAPARGARQALGDLLLLAWTAGWAWAGREVWTATMKLGEPGLATASAADEMAGRFHDVEGRIDGIPGVGDDLAAPFSGAASAAENLAEAGRSQAETVADVALLAGLAVFLVPVLLLAVLYVPLRIRFIRRASAGRRMLGADPALLALRALTNQPLRALNKVSDDPMGAWRDGDPEVVRRLADLELRSLGLRR</sequence>
<accession>A0A7W3PD89</accession>
<keyword evidence="3" id="KW-1185">Reference proteome</keyword>
<keyword evidence="1" id="KW-0472">Membrane</keyword>
<reference evidence="2 3" key="1">
    <citation type="submission" date="2020-07" db="EMBL/GenBank/DDBJ databases">
        <title>Sequencing the genomes of 1000 actinobacteria strains.</title>
        <authorList>
            <person name="Klenk H.-P."/>
        </authorList>
    </citation>
    <scope>NUCLEOTIDE SEQUENCE [LARGE SCALE GENOMIC DNA]</scope>
    <source>
        <strain evidence="2 3">DSM 44121</strain>
    </source>
</reference>
<dbReference type="Proteomes" id="UP000540568">
    <property type="component" value="Unassembled WGS sequence"/>
</dbReference>
<keyword evidence="1" id="KW-1133">Transmembrane helix</keyword>
<keyword evidence="1" id="KW-0812">Transmembrane</keyword>
<dbReference type="RefSeq" id="WP_182614899.1">
    <property type="nucleotide sequence ID" value="NZ_BAAATF010000005.1"/>
</dbReference>
<comment type="caution">
    <text evidence="2">The sequence shown here is derived from an EMBL/GenBank/DDBJ whole genome shotgun (WGS) entry which is preliminary data.</text>
</comment>
<name>A0A7W3PD89_9MICO</name>
<evidence type="ECO:0000313" key="2">
    <source>
        <dbReference type="EMBL" id="MBA8807297.1"/>
    </source>
</evidence>
<proteinExistence type="predicted"/>
<feature type="transmembrane region" description="Helical" evidence="1">
    <location>
        <begin position="105"/>
        <end position="126"/>
    </location>
</feature>